<keyword evidence="2" id="KW-1185">Reference proteome</keyword>
<dbReference type="EMBL" id="KV417537">
    <property type="protein sequence ID" value="KZP22764.1"/>
    <property type="molecule type" value="Genomic_DNA"/>
</dbReference>
<organism evidence="1 2">
    <name type="scientific">Athelia psychrophila</name>
    <dbReference type="NCBI Taxonomy" id="1759441"/>
    <lineage>
        <taxon>Eukaryota</taxon>
        <taxon>Fungi</taxon>
        <taxon>Dikarya</taxon>
        <taxon>Basidiomycota</taxon>
        <taxon>Agaricomycotina</taxon>
        <taxon>Agaricomycetes</taxon>
        <taxon>Agaricomycetidae</taxon>
        <taxon>Atheliales</taxon>
        <taxon>Atheliaceae</taxon>
        <taxon>Athelia</taxon>
    </lineage>
</organism>
<proteinExistence type="predicted"/>
<sequence length="87" mass="9257">MQIFNAILAFVALYNVYSQVYPLLASDSCVAGIAIFIASTVIDCLFEFEDAILVVCGCLVFGQILAGEACPGGIIFALRARNQGVFS</sequence>
<protein>
    <submittedName>
        <fullName evidence="1">Uncharacterized protein</fullName>
    </submittedName>
</protein>
<name>A0A166LB21_9AGAM</name>
<dbReference type="Proteomes" id="UP000076532">
    <property type="component" value="Unassembled WGS sequence"/>
</dbReference>
<evidence type="ECO:0000313" key="2">
    <source>
        <dbReference type="Proteomes" id="UP000076532"/>
    </source>
</evidence>
<evidence type="ECO:0000313" key="1">
    <source>
        <dbReference type="EMBL" id="KZP22764.1"/>
    </source>
</evidence>
<gene>
    <name evidence="1" type="ORF">FIBSPDRAFT_859236</name>
</gene>
<accession>A0A166LB21</accession>
<dbReference type="AlphaFoldDB" id="A0A166LB21"/>
<reference evidence="1 2" key="1">
    <citation type="journal article" date="2016" name="Mol. Biol. Evol.">
        <title>Comparative Genomics of Early-Diverging Mushroom-Forming Fungi Provides Insights into the Origins of Lignocellulose Decay Capabilities.</title>
        <authorList>
            <person name="Nagy L.G."/>
            <person name="Riley R."/>
            <person name="Tritt A."/>
            <person name="Adam C."/>
            <person name="Daum C."/>
            <person name="Floudas D."/>
            <person name="Sun H."/>
            <person name="Yadav J.S."/>
            <person name="Pangilinan J."/>
            <person name="Larsson K.H."/>
            <person name="Matsuura K."/>
            <person name="Barry K."/>
            <person name="Labutti K."/>
            <person name="Kuo R."/>
            <person name="Ohm R.A."/>
            <person name="Bhattacharya S.S."/>
            <person name="Shirouzu T."/>
            <person name="Yoshinaga Y."/>
            <person name="Martin F.M."/>
            <person name="Grigoriev I.V."/>
            <person name="Hibbett D.S."/>
        </authorList>
    </citation>
    <scope>NUCLEOTIDE SEQUENCE [LARGE SCALE GENOMIC DNA]</scope>
    <source>
        <strain evidence="1 2">CBS 109695</strain>
    </source>
</reference>